<feature type="transmembrane region" description="Helical" evidence="6">
    <location>
        <begin position="156"/>
        <end position="176"/>
    </location>
</feature>
<evidence type="ECO:0000256" key="4">
    <source>
        <dbReference type="ARBA" id="ARBA00022989"/>
    </source>
</evidence>
<dbReference type="STRING" id="366533.SAMN05444339_104215"/>
<dbReference type="Pfam" id="PF09335">
    <property type="entry name" value="VTT_dom"/>
    <property type="match status" value="1"/>
</dbReference>
<dbReference type="InterPro" id="IPR032816">
    <property type="entry name" value="VTT_dom"/>
</dbReference>
<evidence type="ECO:0000259" key="7">
    <source>
        <dbReference type="Pfam" id="PF09335"/>
    </source>
</evidence>
<dbReference type="InterPro" id="IPR051311">
    <property type="entry name" value="DedA_domain"/>
</dbReference>
<evidence type="ECO:0000313" key="9">
    <source>
        <dbReference type="Proteomes" id="UP000183987"/>
    </source>
</evidence>
<dbReference type="Proteomes" id="UP000183987">
    <property type="component" value="Unassembled WGS sequence"/>
</dbReference>
<evidence type="ECO:0000256" key="3">
    <source>
        <dbReference type="ARBA" id="ARBA00022692"/>
    </source>
</evidence>
<organism evidence="8 9">
    <name type="scientific">Loktanella atrilutea</name>
    <dbReference type="NCBI Taxonomy" id="366533"/>
    <lineage>
        <taxon>Bacteria</taxon>
        <taxon>Pseudomonadati</taxon>
        <taxon>Pseudomonadota</taxon>
        <taxon>Alphaproteobacteria</taxon>
        <taxon>Rhodobacterales</taxon>
        <taxon>Roseobacteraceae</taxon>
        <taxon>Loktanella</taxon>
    </lineage>
</organism>
<dbReference type="AlphaFoldDB" id="A0A1M5A1Z2"/>
<keyword evidence="3 6" id="KW-0812">Transmembrane</keyword>
<feature type="domain" description="VTT" evidence="7">
    <location>
        <begin position="46"/>
        <end position="176"/>
    </location>
</feature>
<keyword evidence="5 6" id="KW-0472">Membrane</keyword>
<evidence type="ECO:0000256" key="6">
    <source>
        <dbReference type="SAM" id="Phobius"/>
    </source>
</evidence>
<sequence length="218" mass="24574">MQSRREPPSDAAGWFGMFDFITNLINTMGALGVGIVMFLENVFPPIPSELVMPLAGFSAAQGELSLVAIFIMGTLGSVLGAWLWYEVGRRLGRDRLQRFIGRYGIWLTLSQEDVTRSIEWFHRHDKGATFFGRMIPGVRTLISVPAGLTEMEMWRFLLYTTAGSAIWNVALIAAGYILESQYERVQAWLNPVTNVILGAIAVAYVYRVVRQLMRRRHA</sequence>
<comment type="subcellular location">
    <subcellularLocation>
        <location evidence="1">Cell membrane</location>
        <topology evidence="1">Multi-pass membrane protein</topology>
    </subcellularLocation>
</comment>
<keyword evidence="9" id="KW-1185">Reference proteome</keyword>
<feature type="transmembrane region" description="Helical" evidence="6">
    <location>
        <begin position="12"/>
        <end position="39"/>
    </location>
</feature>
<dbReference type="EMBL" id="FQUE01000004">
    <property type="protein sequence ID" value="SHF24273.1"/>
    <property type="molecule type" value="Genomic_DNA"/>
</dbReference>
<keyword evidence="2" id="KW-1003">Cell membrane</keyword>
<feature type="transmembrane region" description="Helical" evidence="6">
    <location>
        <begin position="59"/>
        <end position="85"/>
    </location>
</feature>
<dbReference type="PANTHER" id="PTHR42709:SF6">
    <property type="entry name" value="UNDECAPRENYL PHOSPHATE TRANSPORTER A"/>
    <property type="match status" value="1"/>
</dbReference>
<feature type="transmembrane region" description="Helical" evidence="6">
    <location>
        <begin position="188"/>
        <end position="206"/>
    </location>
</feature>
<keyword evidence="4 6" id="KW-1133">Transmembrane helix</keyword>
<gene>
    <name evidence="8" type="ORF">SAMN05444339_104215</name>
</gene>
<evidence type="ECO:0000256" key="5">
    <source>
        <dbReference type="ARBA" id="ARBA00023136"/>
    </source>
</evidence>
<name>A0A1M5A1Z2_LOKAT</name>
<accession>A0A1M5A1Z2</accession>
<proteinExistence type="predicted"/>
<evidence type="ECO:0000313" key="8">
    <source>
        <dbReference type="EMBL" id="SHF24273.1"/>
    </source>
</evidence>
<dbReference type="PANTHER" id="PTHR42709">
    <property type="entry name" value="ALKALINE PHOSPHATASE LIKE PROTEIN"/>
    <property type="match status" value="1"/>
</dbReference>
<reference evidence="9" key="1">
    <citation type="submission" date="2016-11" db="EMBL/GenBank/DDBJ databases">
        <authorList>
            <person name="Varghese N."/>
            <person name="Submissions S."/>
        </authorList>
    </citation>
    <scope>NUCLEOTIDE SEQUENCE [LARGE SCALE GENOMIC DNA]</scope>
    <source>
        <strain evidence="9">DSM 29326</strain>
    </source>
</reference>
<evidence type="ECO:0000256" key="2">
    <source>
        <dbReference type="ARBA" id="ARBA00022475"/>
    </source>
</evidence>
<protein>
    <submittedName>
        <fullName evidence="8">Membrane protein DedA, SNARE-associated domain</fullName>
    </submittedName>
</protein>
<evidence type="ECO:0000256" key="1">
    <source>
        <dbReference type="ARBA" id="ARBA00004651"/>
    </source>
</evidence>
<dbReference type="GO" id="GO:0005886">
    <property type="term" value="C:plasma membrane"/>
    <property type="evidence" value="ECO:0007669"/>
    <property type="project" value="UniProtKB-SubCell"/>
</dbReference>